<dbReference type="EMBL" id="FMUH01000003">
    <property type="protein sequence ID" value="SCX48967.1"/>
    <property type="molecule type" value="Genomic_DNA"/>
</dbReference>
<reference evidence="2" key="1">
    <citation type="submission" date="2016-10" db="EMBL/GenBank/DDBJ databases">
        <authorList>
            <person name="Varghese N."/>
            <person name="Submissions S."/>
        </authorList>
    </citation>
    <scope>NUCLEOTIDE SEQUENCE [LARGE SCALE GENOMIC DNA]</scope>
    <source>
        <strain evidence="2">DSM 45722</strain>
    </source>
</reference>
<accession>A0A1G4Y660</accession>
<evidence type="ECO:0000313" key="2">
    <source>
        <dbReference type="Proteomes" id="UP000198981"/>
    </source>
</evidence>
<gene>
    <name evidence="1" type="ORF">SAMN03159343_2076</name>
</gene>
<name>A0A1G4Y660_9ACTN</name>
<dbReference type="STRING" id="1960309.SAMN03159343_2076"/>
<proteinExistence type="predicted"/>
<protein>
    <submittedName>
        <fullName evidence="1">Uncharacterized protein</fullName>
    </submittedName>
</protein>
<keyword evidence="2" id="KW-1185">Reference proteome</keyword>
<dbReference type="AlphaFoldDB" id="A0A1G4Y660"/>
<sequence>MSDTNRAAALAAMAHQLRSGSRRYDPELISVSRLEEIRDRNVRLAAALGSDTARRQPATPSRAEQAEIDRVVADNAEWFTTTGDTQGTGR</sequence>
<evidence type="ECO:0000313" key="1">
    <source>
        <dbReference type="EMBL" id="SCX48967.1"/>
    </source>
</evidence>
<dbReference type="RefSeq" id="WP_092803496.1">
    <property type="nucleotide sequence ID" value="NZ_FMUH01000003.1"/>
</dbReference>
<organism evidence="1 2">
    <name type="scientific">Klenkia marina</name>
    <dbReference type="NCBI Taxonomy" id="1960309"/>
    <lineage>
        <taxon>Bacteria</taxon>
        <taxon>Bacillati</taxon>
        <taxon>Actinomycetota</taxon>
        <taxon>Actinomycetes</taxon>
        <taxon>Geodermatophilales</taxon>
        <taxon>Geodermatophilaceae</taxon>
        <taxon>Klenkia</taxon>
    </lineage>
</organism>
<dbReference type="Proteomes" id="UP000198981">
    <property type="component" value="Unassembled WGS sequence"/>
</dbReference>